<dbReference type="PANTHER" id="PTHR45929">
    <property type="entry name" value="JAK PATHWAY SIGNAL TRANSDUCTION ADAPTOR MOLECULE"/>
    <property type="match status" value="1"/>
</dbReference>
<evidence type="ECO:0000259" key="4">
    <source>
        <dbReference type="PROSITE" id="PS50002"/>
    </source>
</evidence>
<feature type="region of interest" description="Disordered" evidence="3">
    <location>
        <begin position="1"/>
        <end position="42"/>
    </location>
</feature>
<dbReference type="Pfam" id="PF00018">
    <property type="entry name" value="SH3_1"/>
    <property type="match status" value="2"/>
</dbReference>
<dbReference type="Ensembl" id="ENSPMGT00000011868.1">
    <property type="protein sequence ID" value="ENSPMGP00000011128.1"/>
    <property type="gene ID" value="ENSPMGG00000009219.1"/>
</dbReference>
<evidence type="ECO:0000313" key="5">
    <source>
        <dbReference type="Ensembl" id="ENSPMGP00000011128.1"/>
    </source>
</evidence>
<feature type="domain" description="SH3" evidence="4">
    <location>
        <begin position="84"/>
        <end position="155"/>
    </location>
</feature>
<dbReference type="PRINTS" id="PR00452">
    <property type="entry name" value="SH3DOMAIN"/>
</dbReference>
<dbReference type="InterPro" id="IPR050670">
    <property type="entry name" value="STAM"/>
</dbReference>
<feature type="domain" description="SH3" evidence="4">
    <location>
        <begin position="263"/>
        <end position="322"/>
    </location>
</feature>
<dbReference type="AlphaFoldDB" id="A0A3B4A281"/>
<dbReference type="PRINTS" id="PR00499">
    <property type="entry name" value="P67PHOX"/>
</dbReference>
<dbReference type="InterPro" id="IPR036028">
    <property type="entry name" value="SH3-like_dom_sf"/>
</dbReference>
<dbReference type="SUPFAM" id="SSF50044">
    <property type="entry name" value="SH3-domain"/>
    <property type="match status" value="3"/>
</dbReference>
<evidence type="ECO:0000313" key="6">
    <source>
        <dbReference type="Proteomes" id="UP000261520"/>
    </source>
</evidence>
<sequence>EDVWKKSAGRSNSAPWDSMPKPQPQAPTKRGPVLPPRPNPGHRLYNKYTVKHVLVFTYECQVGDRRGRVHRSSMKVITPLTTASDASAAQVHLDYQYGVYSTMLSSVPSENPDELSLKAGDVVTQVEQVDSQWYRGTCSGSTGFFPINYVRILVWPPQANDSHTVFTGPRCVARFDFEAESSDELSFSEGDVIQLKAYVGQDWARGTLGTFSGIFPLNFVEIVQDLPPAPTPQPATPNKIALPGKRMCLDQGSALTKSHLDLCGVEWVVALYDFSGNTEGDLSFETGDQILVIQHLDSDWSCGRLHGREGIFPRNFKCGTWLQISRYNY</sequence>
<dbReference type="Pfam" id="PF14604">
    <property type="entry name" value="SH3_9"/>
    <property type="match status" value="1"/>
</dbReference>
<evidence type="ECO:0000256" key="3">
    <source>
        <dbReference type="SAM" id="MobiDB-lite"/>
    </source>
</evidence>
<evidence type="ECO:0000256" key="1">
    <source>
        <dbReference type="ARBA" id="ARBA00022443"/>
    </source>
</evidence>
<feature type="domain" description="SH3" evidence="4">
    <location>
        <begin position="166"/>
        <end position="225"/>
    </location>
</feature>
<dbReference type="SMART" id="SM00326">
    <property type="entry name" value="SH3"/>
    <property type="match status" value="3"/>
</dbReference>
<dbReference type="GO" id="GO:0033565">
    <property type="term" value="C:ESCRT-0 complex"/>
    <property type="evidence" value="ECO:0007669"/>
    <property type="project" value="TreeGrafter"/>
</dbReference>
<dbReference type="Proteomes" id="UP000261520">
    <property type="component" value="Unplaced"/>
</dbReference>
<reference evidence="5" key="2">
    <citation type="submission" date="2025-09" db="UniProtKB">
        <authorList>
            <consortium name="Ensembl"/>
        </authorList>
    </citation>
    <scope>IDENTIFICATION</scope>
</reference>
<keyword evidence="6" id="KW-1185">Reference proteome</keyword>
<dbReference type="PROSITE" id="PS50002">
    <property type="entry name" value="SH3"/>
    <property type="match status" value="3"/>
</dbReference>
<reference evidence="5" key="1">
    <citation type="submission" date="2025-08" db="UniProtKB">
        <authorList>
            <consortium name="Ensembl"/>
        </authorList>
    </citation>
    <scope>IDENTIFICATION</scope>
</reference>
<dbReference type="Gene3D" id="2.30.30.40">
    <property type="entry name" value="SH3 Domains"/>
    <property type="match status" value="3"/>
</dbReference>
<protein>
    <recommendedName>
        <fullName evidence="4">SH3 domain-containing protein</fullName>
    </recommendedName>
</protein>
<proteinExistence type="predicted"/>
<dbReference type="GO" id="GO:0043328">
    <property type="term" value="P:protein transport to vacuole involved in ubiquitin-dependent protein catabolic process via the multivesicular body sorting pathway"/>
    <property type="evidence" value="ECO:0007669"/>
    <property type="project" value="TreeGrafter"/>
</dbReference>
<organism evidence="5 6">
    <name type="scientific">Periophthalmus magnuspinnatus</name>
    <dbReference type="NCBI Taxonomy" id="409849"/>
    <lineage>
        <taxon>Eukaryota</taxon>
        <taxon>Metazoa</taxon>
        <taxon>Chordata</taxon>
        <taxon>Craniata</taxon>
        <taxon>Vertebrata</taxon>
        <taxon>Euteleostomi</taxon>
        <taxon>Actinopterygii</taxon>
        <taxon>Neopterygii</taxon>
        <taxon>Teleostei</taxon>
        <taxon>Neoteleostei</taxon>
        <taxon>Acanthomorphata</taxon>
        <taxon>Gobiaria</taxon>
        <taxon>Gobiiformes</taxon>
        <taxon>Gobioidei</taxon>
        <taxon>Gobiidae</taxon>
        <taxon>Oxudercinae</taxon>
        <taxon>Periophthalmus</taxon>
    </lineage>
</organism>
<dbReference type="STRING" id="409849.ENSPMGP00000011128"/>
<evidence type="ECO:0000256" key="2">
    <source>
        <dbReference type="PROSITE-ProRule" id="PRU00192"/>
    </source>
</evidence>
<dbReference type="PANTHER" id="PTHR45929:SF2">
    <property type="entry name" value="SIGNAL TRANSDUCING ADAPTER MOLECULE 1"/>
    <property type="match status" value="1"/>
</dbReference>
<dbReference type="InterPro" id="IPR001452">
    <property type="entry name" value="SH3_domain"/>
</dbReference>
<name>A0A3B4A281_9GOBI</name>
<keyword evidence="1 2" id="KW-0728">SH3 domain</keyword>
<accession>A0A3B4A281</accession>